<keyword evidence="5" id="KW-1185">Reference proteome</keyword>
<accession>A0A9X2JID0</accession>
<protein>
    <submittedName>
        <fullName evidence="4">Efflux transporter outer membrane subunit</fullName>
    </submittedName>
</protein>
<keyword evidence="2" id="KW-0564">Palmitate</keyword>
<feature type="compositionally biased region" description="Pro residues" evidence="3">
    <location>
        <begin position="518"/>
        <end position="528"/>
    </location>
</feature>
<comment type="subcellular location">
    <subcellularLocation>
        <location evidence="2">Cell membrane</location>
        <topology evidence="2">Lipid-anchor</topology>
    </subcellularLocation>
</comment>
<comment type="caution">
    <text evidence="4">The sequence shown here is derived from an EMBL/GenBank/DDBJ whole genome shotgun (WGS) entry which is preliminary data.</text>
</comment>
<dbReference type="InterPro" id="IPR003423">
    <property type="entry name" value="OMP_efflux"/>
</dbReference>
<dbReference type="GO" id="GO:0005886">
    <property type="term" value="C:plasma membrane"/>
    <property type="evidence" value="ECO:0007669"/>
    <property type="project" value="UniProtKB-SubCell"/>
</dbReference>
<evidence type="ECO:0000313" key="4">
    <source>
        <dbReference type="EMBL" id="MCO6045598.1"/>
    </source>
</evidence>
<dbReference type="EMBL" id="JAMXLR010000058">
    <property type="protein sequence ID" value="MCO6045598.1"/>
    <property type="molecule type" value="Genomic_DNA"/>
</dbReference>
<dbReference type="PANTHER" id="PTHR30203:SF25">
    <property type="entry name" value="OUTER MEMBRANE PROTEIN-RELATED"/>
    <property type="match status" value="1"/>
</dbReference>
<dbReference type="InterPro" id="IPR010131">
    <property type="entry name" value="MdtP/NodT-like"/>
</dbReference>
<keyword evidence="2" id="KW-0812">Transmembrane</keyword>
<keyword evidence="2" id="KW-1134">Transmembrane beta strand</keyword>
<sequence>MLAPNVFIVDYAQVARKSLGGLTKLALVAVLLACTTGCMTGIREYFRNGCEVGPDYCKPAVPVESEWIDSRDERLSTEPPDLSSWWTVFDDPCLNECIRIAYSENITLREAGFRIMEARALRRVAAGNLFPQSQEATGSYTRTQLSSESGFGGIGLGGGQIDIWQVGGQLAWELDFWGRFRRAVEAADANLDATVEAYDDVLVILLGDVAATYVEIRTLQQRIDYAERNAESLKGSLRIATDQFEVGRAGKLDVAQAQTNYSQTVALVPQFQAQLRQAQNRLCVLLGRPPEDLTTLLSMSPARIPQAEPDVIVGIPAELIRRRPDIRQAERLVARQSAYIGVAEADLYPAFSITGNLGYQAPTFARLFRSSAFTGSVSPGFNWNILNYGRIRNGVIAEQALFQQYVAQYQNRVLEAQREAEDAIVAFLRSQEEAEAYRTSASAAVEASSLVQQQFEGGITDFNRVFVAESTLVTQQDALAVAEGKVASSLVDVYRALGGGWEIRLTQPVGFQGVPVALPQPQPEPVQQPEPVDESPEAIPALPSEAREESLLDLPAFAIE</sequence>
<organism evidence="4 5">
    <name type="scientific">Aeoliella straminimaris</name>
    <dbReference type="NCBI Taxonomy" id="2954799"/>
    <lineage>
        <taxon>Bacteria</taxon>
        <taxon>Pseudomonadati</taxon>
        <taxon>Planctomycetota</taxon>
        <taxon>Planctomycetia</taxon>
        <taxon>Pirellulales</taxon>
        <taxon>Lacipirellulaceae</taxon>
        <taxon>Aeoliella</taxon>
    </lineage>
</organism>
<reference evidence="4" key="1">
    <citation type="submission" date="2022-06" db="EMBL/GenBank/DDBJ databases">
        <title>Aeoliella straminimaris, a novel planctomycete from sediments.</title>
        <authorList>
            <person name="Vitorino I.R."/>
            <person name="Lage O.M."/>
        </authorList>
    </citation>
    <scope>NUCLEOTIDE SEQUENCE</scope>
    <source>
        <strain evidence="4">ICT_H6.2</strain>
    </source>
</reference>
<dbReference type="Gene3D" id="1.20.1600.10">
    <property type="entry name" value="Outer membrane efflux proteins (OEP)"/>
    <property type="match status" value="1"/>
</dbReference>
<dbReference type="AlphaFoldDB" id="A0A9X2JID0"/>
<dbReference type="SUPFAM" id="SSF56954">
    <property type="entry name" value="Outer membrane efflux proteins (OEP)"/>
    <property type="match status" value="1"/>
</dbReference>
<dbReference type="Gene3D" id="2.20.200.10">
    <property type="entry name" value="Outer membrane efflux proteins (OEP)"/>
    <property type="match status" value="1"/>
</dbReference>
<evidence type="ECO:0000256" key="3">
    <source>
        <dbReference type="SAM" id="MobiDB-lite"/>
    </source>
</evidence>
<keyword evidence="2" id="KW-0472">Membrane</keyword>
<comment type="similarity">
    <text evidence="1 2">Belongs to the outer membrane factor (OMF) (TC 1.B.17) family.</text>
</comment>
<evidence type="ECO:0000256" key="1">
    <source>
        <dbReference type="ARBA" id="ARBA00007613"/>
    </source>
</evidence>
<evidence type="ECO:0000256" key="2">
    <source>
        <dbReference type="RuleBase" id="RU362097"/>
    </source>
</evidence>
<dbReference type="Pfam" id="PF02321">
    <property type="entry name" value="OEP"/>
    <property type="match status" value="2"/>
</dbReference>
<feature type="region of interest" description="Disordered" evidence="3">
    <location>
        <begin position="515"/>
        <end position="560"/>
    </location>
</feature>
<dbReference type="PANTHER" id="PTHR30203">
    <property type="entry name" value="OUTER MEMBRANE CATION EFFLUX PROTEIN"/>
    <property type="match status" value="1"/>
</dbReference>
<gene>
    <name evidence="4" type="ORF">NG895_16995</name>
</gene>
<dbReference type="NCBIfam" id="TIGR01845">
    <property type="entry name" value="outer_NodT"/>
    <property type="match status" value="1"/>
</dbReference>
<evidence type="ECO:0000313" key="5">
    <source>
        <dbReference type="Proteomes" id="UP001155241"/>
    </source>
</evidence>
<keyword evidence="2" id="KW-0449">Lipoprotein</keyword>
<proteinExistence type="inferred from homology"/>
<dbReference type="Proteomes" id="UP001155241">
    <property type="component" value="Unassembled WGS sequence"/>
</dbReference>
<dbReference type="GO" id="GO:0015562">
    <property type="term" value="F:efflux transmembrane transporter activity"/>
    <property type="evidence" value="ECO:0007669"/>
    <property type="project" value="InterPro"/>
</dbReference>
<name>A0A9X2JID0_9BACT</name>
<dbReference type="RefSeq" id="WP_252853714.1">
    <property type="nucleotide sequence ID" value="NZ_JAMXLR010000058.1"/>
</dbReference>